<dbReference type="GO" id="GO:0009253">
    <property type="term" value="P:peptidoglycan catabolic process"/>
    <property type="evidence" value="ECO:0007669"/>
    <property type="project" value="InterPro"/>
</dbReference>
<dbReference type="PANTHER" id="PTHR38107:SF3">
    <property type="entry name" value="LYSOZYME RRRD-RELATED"/>
    <property type="match status" value="1"/>
</dbReference>
<dbReference type="GO" id="GO:0003796">
    <property type="term" value="F:lysozyme activity"/>
    <property type="evidence" value="ECO:0007669"/>
    <property type="project" value="UniProtKB-EC"/>
</dbReference>
<keyword evidence="5" id="KW-1035">Host cytoplasm</keyword>
<dbReference type="InterPro" id="IPR033907">
    <property type="entry name" value="Endolysin_autolysin"/>
</dbReference>
<dbReference type="InterPro" id="IPR023346">
    <property type="entry name" value="Lysozyme-like_dom_sf"/>
</dbReference>
<evidence type="ECO:0000313" key="8">
    <source>
        <dbReference type="EMBL" id="MCX3264824.1"/>
    </source>
</evidence>
<keyword evidence="6 7" id="KW-0326">Glycosidase</keyword>
<comment type="similarity">
    <text evidence="7">Belongs to the glycosyl hydrolase 24 family.</text>
</comment>
<dbReference type="GO" id="GO:0042742">
    <property type="term" value="P:defense response to bacterium"/>
    <property type="evidence" value="ECO:0007669"/>
    <property type="project" value="UniProtKB-KW"/>
</dbReference>
<dbReference type="CDD" id="cd00737">
    <property type="entry name" value="lyz_endolysin_autolysin"/>
    <property type="match status" value="1"/>
</dbReference>
<name>A0A9X3I9B3_9SPHI</name>
<keyword evidence="9" id="KW-1185">Reference proteome</keyword>
<dbReference type="AlphaFoldDB" id="A0A9X3I9B3"/>
<evidence type="ECO:0000256" key="6">
    <source>
        <dbReference type="ARBA" id="ARBA00023295"/>
    </source>
</evidence>
<comment type="caution">
    <text evidence="8">The sequence shown here is derived from an EMBL/GenBank/DDBJ whole genome shotgun (WGS) entry which is preliminary data.</text>
</comment>
<dbReference type="InterPro" id="IPR051018">
    <property type="entry name" value="Bacteriophage_GH24"/>
</dbReference>
<proteinExistence type="inferred from homology"/>
<evidence type="ECO:0000256" key="4">
    <source>
        <dbReference type="ARBA" id="ARBA00022801"/>
    </source>
</evidence>
<evidence type="ECO:0000256" key="3">
    <source>
        <dbReference type="ARBA" id="ARBA00022638"/>
    </source>
</evidence>
<keyword evidence="2 7" id="KW-0929">Antimicrobial</keyword>
<dbReference type="GO" id="GO:0016998">
    <property type="term" value="P:cell wall macromolecule catabolic process"/>
    <property type="evidence" value="ECO:0007669"/>
    <property type="project" value="InterPro"/>
</dbReference>
<dbReference type="EMBL" id="JAPJUH010000002">
    <property type="protein sequence ID" value="MCX3264824.1"/>
    <property type="molecule type" value="Genomic_DNA"/>
</dbReference>
<dbReference type="InterPro" id="IPR023347">
    <property type="entry name" value="Lysozyme_dom_sf"/>
</dbReference>
<dbReference type="EC" id="3.2.1.17" evidence="7"/>
<reference evidence="8" key="1">
    <citation type="submission" date="2022-11" db="EMBL/GenBank/DDBJ databases">
        <authorList>
            <person name="Graham C."/>
            <person name="Newman J.D."/>
        </authorList>
    </citation>
    <scope>NUCLEOTIDE SEQUENCE</scope>
    <source>
        <strain evidence="8">DSM 19486</strain>
    </source>
</reference>
<comment type="catalytic activity">
    <reaction evidence="1 7">
        <text>Hydrolysis of (1-&gt;4)-beta-linkages between N-acetylmuramic acid and N-acetyl-D-glucosamine residues in a peptidoglycan and between N-acetyl-D-glucosamine residues in chitodextrins.</text>
        <dbReference type="EC" id="3.2.1.17"/>
    </reaction>
</comment>
<accession>A0A9X3I9B3</accession>
<protein>
    <recommendedName>
        <fullName evidence="7">Lysozyme</fullName>
        <ecNumber evidence="7">3.2.1.17</ecNumber>
    </recommendedName>
</protein>
<evidence type="ECO:0000256" key="5">
    <source>
        <dbReference type="ARBA" id="ARBA00023200"/>
    </source>
</evidence>
<organism evidence="8 9">
    <name type="scientific">Pedobacter agri</name>
    <dbReference type="NCBI Taxonomy" id="454586"/>
    <lineage>
        <taxon>Bacteria</taxon>
        <taxon>Pseudomonadati</taxon>
        <taxon>Bacteroidota</taxon>
        <taxon>Sphingobacteriia</taxon>
        <taxon>Sphingobacteriales</taxon>
        <taxon>Sphingobacteriaceae</taxon>
        <taxon>Pedobacter</taxon>
    </lineage>
</organism>
<sequence>MKISTNGISFIKNEEKFMSKPYLDAVKVPTIGYGTTRYENGKAVTLKDPAISEKRASELLQYQIDRDYAPAVTKALKVQVTQNQFDALTSFAYNVGTSNNGMAGSTVLKRINAGIKDKATIEYWFGVWNKGTINGVKVVLDGLVKRRRREAALFLKP</sequence>
<evidence type="ECO:0000256" key="1">
    <source>
        <dbReference type="ARBA" id="ARBA00000632"/>
    </source>
</evidence>
<evidence type="ECO:0000256" key="7">
    <source>
        <dbReference type="RuleBase" id="RU003788"/>
    </source>
</evidence>
<dbReference type="SUPFAM" id="SSF53955">
    <property type="entry name" value="Lysozyme-like"/>
    <property type="match status" value="1"/>
</dbReference>
<gene>
    <name evidence="8" type="ORF">OQZ29_08720</name>
</gene>
<dbReference type="InterPro" id="IPR002196">
    <property type="entry name" value="Glyco_hydro_24"/>
</dbReference>
<dbReference type="GO" id="GO:0031640">
    <property type="term" value="P:killing of cells of another organism"/>
    <property type="evidence" value="ECO:0007669"/>
    <property type="project" value="UniProtKB-KW"/>
</dbReference>
<evidence type="ECO:0000256" key="2">
    <source>
        <dbReference type="ARBA" id="ARBA00022529"/>
    </source>
</evidence>
<dbReference type="PANTHER" id="PTHR38107">
    <property type="match status" value="1"/>
</dbReference>
<dbReference type="Gene3D" id="1.10.530.40">
    <property type="match status" value="1"/>
</dbReference>
<dbReference type="Pfam" id="PF00959">
    <property type="entry name" value="Phage_lysozyme"/>
    <property type="match status" value="1"/>
</dbReference>
<dbReference type="Proteomes" id="UP001142592">
    <property type="component" value="Unassembled WGS sequence"/>
</dbReference>
<dbReference type="HAMAP" id="MF_04110">
    <property type="entry name" value="ENDOLYSIN_T4"/>
    <property type="match status" value="1"/>
</dbReference>
<keyword evidence="3 7" id="KW-0081">Bacteriolytic enzyme</keyword>
<dbReference type="InterPro" id="IPR034690">
    <property type="entry name" value="Endolysin_T4_type"/>
</dbReference>
<dbReference type="RefSeq" id="WP_010600057.1">
    <property type="nucleotide sequence ID" value="NZ_JAPJUH010000002.1"/>
</dbReference>
<evidence type="ECO:0000313" key="9">
    <source>
        <dbReference type="Proteomes" id="UP001142592"/>
    </source>
</evidence>
<keyword evidence="4 7" id="KW-0378">Hydrolase</keyword>